<protein>
    <recommendedName>
        <fullName evidence="3">Transcriptional regulator</fullName>
    </recommendedName>
</protein>
<dbReference type="EMBL" id="VVZB01000033">
    <property type="protein sequence ID" value="KAA5378869.1"/>
    <property type="molecule type" value="Genomic_DNA"/>
</dbReference>
<evidence type="ECO:0008006" key="3">
    <source>
        <dbReference type="Google" id="ProtNLM"/>
    </source>
</evidence>
<evidence type="ECO:0000313" key="2">
    <source>
        <dbReference type="Proteomes" id="UP000347681"/>
    </source>
</evidence>
<dbReference type="AlphaFoldDB" id="A0A5M5ZR48"/>
<proteinExistence type="predicted"/>
<accession>A0A5M5ZR48</accession>
<name>A0A5M5ZR48_9BACT</name>
<dbReference type="Proteomes" id="UP000347681">
    <property type="component" value="Unassembled WGS sequence"/>
</dbReference>
<comment type="caution">
    <text evidence="1">The sequence shown here is derived from an EMBL/GenBank/DDBJ whole genome shotgun (WGS) entry which is preliminary data.</text>
</comment>
<sequence length="190" mass="21842">MNSEEIKNRFISSSEAKEKSRSAYYKLLESAREGNMVCIRRGVYAKMEQLADTMIDLDVVVPDGILCLFSAWNIHGFTTSLPQAYHVAIKRGRKIRLPEYPLIELHFITEALLELGVEEQVVSGYEIKVYNKERSVCDAIKYRNKIGIDVCSEVVNSYLALSNRNLTLLMDYANKLRVKNILQKYLEIKL</sequence>
<evidence type="ECO:0000313" key="1">
    <source>
        <dbReference type="EMBL" id="KAA5378869.1"/>
    </source>
</evidence>
<gene>
    <name evidence="1" type="ORF">F2Y61_22635</name>
</gene>
<organism evidence="1 2">
    <name type="scientific">Phocaeicola dorei</name>
    <dbReference type="NCBI Taxonomy" id="357276"/>
    <lineage>
        <taxon>Bacteria</taxon>
        <taxon>Pseudomonadati</taxon>
        <taxon>Bacteroidota</taxon>
        <taxon>Bacteroidia</taxon>
        <taxon>Bacteroidales</taxon>
        <taxon>Bacteroidaceae</taxon>
        <taxon>Phocaeicola</taxon>
    </lineage>
</organism>
<dbReference type="RefSeq" id="WP_149941342.1">
    <property type="nucleotide sequence ID" value="NZ_VVZB01000033.1"/>
</dbReference>
<reference evidence="1 2" key="1">
    <citation type="journal article" date="2019" name="Nat. Med.">
        <title>A library of human gut bacterial isolates paired with longitudinal multiomics data enables mechanistic microbiome research.</title>
        <authorList>
            <person name="Poyet M."/>
            <person name="Groussin M."/>
            <person name="Gibbons S.M."/>
            <person name="Avila-Pacheco J."/>
            <person name="Jiang X."/>
            <person name="Kearney S.M."/>
            <person name="Perrotta A.R."/>
            <person name="Berdy B."/>
            <person name="Zhao S."/>
            <person name="Lieberman T.D."/>
            <person name="Swanson P.K."/>
            <person name="Smith M."/>
            <person name="Roesemann S."/>
            <person name="Alexander J.E."/>
            <person name="Rich S.A."/>
            <person name="Livny J."/>
            <person name="Vlamakis H."/>
            <person name="Clish C."/>
            <person name="Bullock K."/>
            <person name="Deik A."/>
            <person name="Scott J."/>
            <person name="Pierce K.A."/>
            <person name="Xavier R.J."/>
            <person name="Alm E.J."/>
        </authorList>
    </citation>
    <scope>NUCLEOTIDE SEQUENCE [LARGE SCALE GENOMIC DNA]</scope>
    <source>
        <strain evidence="1 2">BIOML-A5</strain>
    </source>
</reference>